<reference evidence="2" key="1">
    <citation type="submission" date="2012-05" db="EMBL/GenBank/DDBJ databases">
        <authorList>
            <person name="Krishnakumar V."/>
            <person name="Cheung F."/>
            <person name="Xiao Y."/>
            <person name="Chan A."/>
            <person name="Moskal W.A."/>
            <person name="Town C.D."/>
        </authorList>
    </citation>
    <scope>NUCLEOTIDE SEQUENCE</scope>
</reference>
<organism evidence="2">
    <name type="scientific">Medicago truncatula</name>
    <name type="common">Barrel medic</name>
    <name type="synonym">Medicago tribuloides</name>
    <dbReference type="NCBI Taxonomy" id="3880"/>
    <lineage>
        <taxon>Eukaryota</taxon>
        <taxon>Viridiplantae</taxon>
        <taxon>Streptophyta</taxon>
        <taxon>Embryophyta</taxon>
        <taxon>Tracheophyta</taxon>
        <taxon>Spermatophyta</taxon>
        <taxon>Magnoliopsida</taxon>
        <taxon>eudicotyledons</taxon>
        <taxon>Gunneridae</taxon>
        <taxon>Pentapetalae</taxon>
        <taxon>rosids</taxon>
        <taxon>fabids</taxon>
        <taxon>Fabales</taxon>
        <taxon>Fabaceae</taxon>
        <taxon>Papilionoideae</taxon>
        <taxon>50 kb inversion clade</taxon>
        <taxon>NPAAA clade</taxon>
        <taxon>Hologalegina</taxon>
        <taxon>IRL clade</taxon>
        <taxon>Trifolieae</taxon>
        <taxon>Medicago</taxon>
    </lineage>
</organism>
<sequence length="49" mass="5120">MPSTISFKGDIVGYLASSQTNLVKYESTGTPSTVRPAVLTPETLSSSSI</sequence>
<protein>
    <submittedName>
        <fullName evidence="2">Uncharacterized protein</fullName>
    </submittedName>
</protein>
<dbReference type="AlphaFoldDB" id="I3S5U7"/>
<evidence type="ECO:0000256" key="1">
    <source>
        <dbReference type="SAM" id="MobiDB-lite"/>
    </source>
</evidence>
<feature type="region of interest" description="Disordered" evidence="1">
    <location>
        <begin position="27"/>
        <end position="49"/>
    </location>
</feature>
<proteinExistence type="evidence at transcript level"/>
<evidence type="ECO:0000313" key="2">
    <source>
        <dbReference type="EMBL" id="AFK35639.1"/>
    </source>
</evidence>
<dbReference type="EMBL" id="BT135844">
    <property type="protein sequence ID" value="AFK35639.1"/>
    <property type="molecule type" value="mRNA"/>
</dbReference>
<accession>I3S5U7</accession>
<name>I3S5U7_MEDTR</name>